<dbReference type="Proteomes" id="UP001291653">
    <property type="component" value="Unassembled WGS sequence"/>
</dbReference>
<evidence type="ECO:0000313" key="2">
    <source>
        <dbReference type="Proteomes" id="UP001291653"/>
    </source>
</evidence>
<sequence>MDNSPVQHVYPLVFAADTIRAAAQAFAGAPADSMRGYEAVIENLGQVNFAVFELMHRIAAVTEDDFKVSSHIPEQFRMVGLHFLALGQFIDDAHWLYREIHSEQINNFENPTWQGRKWDITANWADILPEYAWAAPAVHAMPLLLASAAVRDAGHHIQMHPSGSMAGYEMTIEHLQPLAGELQHLMETVAAVTESEFRVHPAVTAMHRDAGQRFADLGGAIQGIHFLYRLLHSEQLGNLENPTYQAAKWDQSRNT</sequence>
<name>A0ABQ5P6H0_9ACTN</name>
<proteinExistence type="predicted"/>
<gene>
    <name evidence="1" type="ORF">SYYSPA8_27870</name>
</gene>
<organism evidence="1 2">
    <name type="scientific">Streptomyces yaizuensis</name>
    <dbReference type="NCBI Taxonomy" id="2989713"/>
    <lineage>
        <taxon>Bacteria</taxon>
        <taxon>Bacillati</taxon>
        <taxon>Actinomycetota</taxon>
        <taxon>Actinomycetes</taxon>
        <taxon>Kitasatosporales</taxon>
        <taxon>Streptomycetaceae</taxon>
        <taxon>Streptomyces</taxon>
    </lineage>
</organism>
<evidence type="ECO:0000313" key="1">
    <source>
        <dbReference type="EMBL" id="GLF98193.1"/>
    </source>
</evidence>
<reference evidence="1 2" key="1">
    <citation type="submission" date="2022-10" db="EMBL/GenBank/DDBJ databases">
        <title>Draft genome sequence of Streptomyces sp. YSPA8.</title>
        <authorList>
            <person name="Moriuchi R."/>
            <person name="Dohra H."/>
            <person name="Yamamura H."/>
            <person name="Kodani S."/>
        </authorList>
    </citation>
    <scope>NUCLEOTIDE SEQUENCE [LARGE SCALE GENOMIC DNA]</scope>
    <source>
        <strain evidence="1 2">YSPA8</strain>
    </source>
</reference>
<keyword evidence="2" id="KW-1185">Reference proteome</keyword>
<accession>A0ABQ5P6H0</accession>
<comment type="caution">
    <text evidence="1">The sequence shown here is derived from an EMBL/GenBank/DDBJ whole genome shotgun (WGS) entry which is preliminary data.</text>
</comment>
<dbReference type="EMBL" id="BSBI01000013">
    <property type="protein sequence ID" value="GLF98193.1"/>
    <property type="molecule type" value="Genomic_DNA"/>
</dbReference>
<dbReference type="RefSeq" id="WP_323450176.1">
    <property type="nucleotide sequence ID" value="NZ_BSBI01000013.1"/>
</dbReference>
<protein>
    <submittedName>
        <fullName evidence="1">Uncharacterized protein</fullName>
    </submittedName>
</protein>